<dbReference type="Proteomes" id="UP000663855">
    <property type="component" value="Unassembled WGS sequence"/>
</dbReference>
<feature type="transmembrane region" description="Helical" evidence="1">
    <location>
        <begin position="12"/>
        <end position="29"/>
    </location>
</feature>
<protein>
    <submittedName>
        <fullName evidence="4">Uncharacterized protein</fullName>
    </submittedName>
</protein>
<evidence type="ECO:0000313" key="5">
    <source>
        <dbReference type="EMBL" id="CAF3886138.1"/>
    </source>
</evidence>
<dbReference type="EMBL" id="CAJOBJ010004995">
    <property type="protein sequence ID" value="CAF4017840.1"/>
    <property type="molecule type" value="Genomic_DNA"/>
</dbReference>
<evidence type="ECO:0000313" key="3">
    <source>
        <dbReference type="EMBL" id="CAF1283041.1"/>
    </source>
</evidence>
<sequence length="129" mass="14764">MSLANSLAKLANIYLDLSIFIGGTLGNLLHNFLRPNRRNSCVFLFLFSSLMNCIGLFYGLFARILSDGFDSYWSTINRIWCKSRVALTPTTFLISLTCIYLASMNRFFASCRQEKYRKFTGSNFAHIET</sequence>
<evidence type="ECO:0000313" key="8">
    <source>
        <dbReference type="Proteomes" id="UP000663824"/>
    </source>
</evidence>
<evidence type="ECO:0000313" key="4">
    <source>
        <dbReference type="EMBL" id="CAF2068957.1"/>
    </source>
</evidence>
<gene>
    <name evidence="5" type="ORF">BYL167_LOCUS7706</name>
    <name evidence="2" type="ORF">CJN711_LOCUS6466</name>
    <name evidence="6" type="ORF">GIL414_LOCUS12687</name>
    <name evidence="3" type="ORF">KQP761_LOCUS3879</name>
    <name evidence="4" type="ORF">MBJ925_LOCUS16354</name>
    <name evidence="7" type="ORF">SMN809_LOCUS14087</name>
</gene>
<dbReference type="OrthoDB" id="9993580at2759"/>
<organism evidence="4 8">
    <name type="scientific">Rotaria magnacalcarata</name>
    <dbReference type="NCBI Taxonomy" id="392030"/>
    <lineage>
        <taxon>Eukaryota</taxon>
        <taxon>Metazoa</taxon>
        <taxon>Spiralia</taxon>
        <taxon>Gnathifera</taxon>
        <taxon>Rotifera</taxon>
        <taxon>Eurotatoria</taxon>
        <taxon>Bdelloidea</taxon>
        <taxon>Philodinida</taxon>
        <taxon>Philodinidae</taxon>
        <taxon>Rotaria</taxon>
    </lineage>
</organism>
<dbReference type="AlphaFoldDB" id="A0A816RBB9"/>
<evidence type="ECO:0000256" key="1">
    <source>
        <dbReference type="SAM" id="Phobius"/>
    </source>
</evidence>
<comment type="caution">
    <text evidence="4">The sequence shown here is derived from an EMBL/GenBank/DDBJ whole genome shotgun (WGS) entry which is preliminary data.</text>
</comment>
<dbReference type="Proteomes" id="UP000681720">
    <property type="component" value="Unassembled WGS sequence"/>
</dbReference>
<proteinExistence type="predicted"/>
<dbReference type="Proteomes" id="UP000681967">
    <property type="component" value="Unassembled WGS sequence"/>
</dbReference>
<dbReference type="Proteomes" id="UP000663834">
    <property type="component" value="Unassembled WGS sequence"/>
</dbReference>
<dbReference type="EMBL" id="CAJNRE010007916">
    <property type="protein sequence ID" value="CAF2068957.1"/>
    <property type="molecule type" value="Genomic_DNA"/>
</dbReference>
<dbReference type="Proteomes" id="UP000676336">
    <property type="component" value="Unassembled WGS sequence"/>
</dbReference>
<dbReference type="Gene3D" id="1.20.1070.10">
    <property type="entry name" value="Rhodopsin 7-helix transmembrane proteins"/>
    <property type="match status" value="1"/>
</dbReference>
<keyword evidence="1" id="KW-0472">Membrane</keyword>
<feature type="transmembrane region" description="Helical" evidence="1">
    <location>
        <begin position="85"/>
        <end position="108"/>
    </location>
</feature>
<keyword evidence="1" id="KW-1133">Transmembrane helix</keyword>
<accession>A0A816RBB9</accession>
<evidence type="ECO:0000313" key="6">
    <source>
        <dbReference type="EMBL" id="CAF4017840.1"/>
    </source>
</evidence>
<reference evidence="4" key="1">
    <citation type="submission" date="2021-02" db="EMBL/GenBank/DDBJ databases">
        <authorList>
            <person name="Nowell W R."/>
        </authorList>
    </citation>
    <scope>NUCLEOTIDE SEQUENCE</scope>
</reference>
<dbReference type="EMBL" id="CAJNOV010002025">
    <property type="protein sequence ID" value="CAF1086763.1"/>
    <property type="molecule type" value="Genomic_DNA"/>
</dbReference>
<dbReference type="EMBL" id="CAJOBI010005727">
    <property type="protein sequence ID" value="CAF4040701.1"/>
    <property type="molecule type" value="Genomic_DNA"/>
</dbReference>
<keyword evidence="1" id="KW-0812">Transmembrane</keyword>
<name>A0A816RBB9_9BILA</name>
<dbReference type="EMBL" id="CAJOBH010002028">
    <property type="protein sequence ID" value="CAF3886138.1"/>
    <property type="molecule type" value="Genomic_DNA"/>
</dbReference>
<dbReference type="Proteomes" id="UP000663824">
    <property type="component" value="Unassembled WGS sequence"/>
</dbReference>
<evidence type="ECO:0000313" key="2">
    <source>
        <dbReference type="EMBL" id="CAF1086763.1"/>
    </source>
</evidence>
<feature type="transmembrane region" description="Helical" evidence="1">
    <location>
        <begin position="41"/>
        <end position="65"/>
    </location>
</feature>
<dbReference type="EMBL" id="CAJNOW010000569">
    <property type="protein sequence ID" value="CAF1283041.1"/>
    <property type="molecule type" value="Genomic_DNA"/>
</dbReference>
<evidence type="ECO:0000313" key="7">
    <source>
        <dbReference type="EMBL" id="CAF4040701.1"/>
    </source>
</evidence>